<name>A0AB39VV74_9GAMM</name>
<gene>
    <name evidence="2" type="ORF">AB3G37_05260</name>
</gene>
<dbReference type="RefSeq" id="WP_369789927.1">
    <property type="nucleotide sequence ID" value="NZ_CP165628.1"/>
</dbReference>
<dbReference type="Pfam" id="PF01261">
    <property type="entry name" value="AP_endonuc_2"/>
    <property type="match status" value="1"/>
</dbReference>
<feature type="domain" description="Xylose isomerase-like TIM barrel" evidence="1">
    <location>
        <begin position="30"/>
        <end position="300"/>
    </location>
</feature>
<dbReference type="InterPro" id="IPR013022">
    <property type="entry name" value="Xyl_isomerase-like_TIM-brl"/>
</dbReference>
<dbReference type="SUPFAM" id="SSF51658">
    <property type="entry name" value="Xylose isomerase-like"/>
    <property type="match status" value="1"/>
</dbReference>
<dbReference type="Gene3D" id="3.20.20.150">
    <property type="entry name" value="Divalent-metal-dependent TIM barrel enzymes"/>
    <property type="match status" value="1"/>
</dbReference>
<dbReference type="AlphaFoldDB" id="A0AB39VV74"/>
<dbReference type="PANTHER" id="PTHR12110:SF41">
    <property type="entry name" value="INOSOSE DEHYDRATASE"/>
    <property type="match status" value="1"/>
</dbReference>
<evidence type="ECO:0000259" key="1">
    <source>
        <dbReference type="Pfam" id="PF01261"/>
    </source>
</evidence>
<sequence length="304" mass="34040">MYDIANAPCSWGVDDPKNPHLPAWQKVIGEARQAGYSSLELGPWGFLPKDPAVLTQALEEHQLSLVAGTLFDDLVSESNFSKMVELTHKICHSLRNTRIARALGKFAPPYLVIIDFGNPERARFAGQSGKAPRLSRDDWQRLVNNIREISHIAMQEYQVRPVIHPHAGGCIEFADEITQIADDVPHFEAGLCLDTGHLYYAGLSPEKWIERYIDRLDYLHFKDVNKAIFQKVIARGTDFFTACAEGVMCPLGQGDIDYAAVKATLESHQWQGWITIEQERDPRDVAGSLADVSASLSYLKKMGF</sequence>
<dbReference type="InterPro" id="IPR036237">
    <property type="entry name" value="Xyl_isomerase-like_sf"/>
</dbReference>
<proteinExistence type="predicted"/>
<dbReference type="PANTHER" id="PTHR12110">
    <property type="entry name" value="HYDROXYPYRUVATE ISOMERASE"/>
    <property type="match status" value="1"/>
</dbReference>
<protein>
    <submittedName>
        <fullName evidence="2">TIM barrel protein</fullName>
    </submittedName>
</protein>
<organism evidence="2">
    <name type="scientific">Rouxiella sp. WC2420</name>
    <dbReference type="NCBI Taxonomy" id="3234145"/>
    <lineage>
        <taxon>Bacteria</taxon>
        <taxon>Pseudomonadati</taxon>
        <taxon>Pseudomonadota</taxon>
        <taxon>Gammaproteobacteria</taxon>
        <taxon>Enterobacterales</taxon>
        <taxon>Yersiniaceae</taxon>
        <taxon>Rouxiella</taxon>
    </lineage>
</organism>
<accession>A0AB39VV74</accession>
<evidence type="ECO:0000313" key="2">
    <source>
        <dbReference type="EMBL" id="XDU73512.1"/>
    </source>
</evidence>
<dbReference type="InterPro" id="IPR050312">
    <property type="entry name" value="IolE/XylAMocC-like"/>
</dbReference>
<dbReference type="EMBL" id="CP165628">
    <property type="protein sequence ID" value="XDU73512.1"/>
    <property type="molecule type" value="Genomic_DNA"/>
</dbReference>
<reference evidence="2" key="1">
    <citation type="submission" date="2024-07" db="EMBL/GenBank/DDBJ databases">
        <authorList>
            <person name="Biller S.J."/>
        </authorList>
    </citation>
    <scope>NUCLEOTIDE SEQUENCE</scope>
    <source>
        <strain evidence="2">WC2420</strain>
    </source>
</reference>